<protein>
    <submittedName>
        <fullName evidence="1">ELMO/CED-12 family protein</fullName>
    </submittedName>
</protein>
<name>A0A1D6E4D6_MAIZE</name>
<proteinExistence type="predicted"/>
<organism evidence="1">
    <name type="scientific">Zea mays</name>
    <name type="common">Maize</name>
    <dbReference type="NCBI Taxonomy" id="4577"/>
    <lineage>
        <taxon>Eukaryota</taxon>
        <taxon>Viridiplantae</taxon>
        <taxon>Streptophyta</taxon>
        <taxon>Embryophyta</taxon>
        <taxon>Tracheophyta</taxon>
        <taxon>Spermatophyta</taxon>
        <taxon>Magnoliopsida</taxon>
        <taxon>Liliopsida</taxon>
        <taxon>Poales</taxon>
        <taxon>Poaceae</taxon>
        <taxon>PACMAD clade</taxon>
        <taxon>Panicoideae</taxon>
        <taxon>Andropogonodae</taxon>
        <taxon>Andropogoneae</taxon>
        <taxon>Tripsacinae</taxon>
        <taxon>Zea</taxon>
    </lineage>
</organism>
<sequence>MNFGFFFKFEMTMACHNMRWYT</sequence>
<gene>
    <name evidence="1" type="ORF">ZEAMMB73_Zm00001d002796</name>
</gene>
<reference evidence="1" key="1">
    <citation type="submission" date="2015-12" db="EMBL/GenBank/DDBJ databases">
        <title>Update maize B73 reference genome by single molecule sequencing technologies.</title>
        <authorList>
            <consortium name="Maize Genome Sequencing Project"/>
            <person name="Ware D."/>
        </authorList>
    </citation>
    <scope>NUCLEOTIDE SEQUENCE [LARGE SCALE GENOMIC DNA]</scope>
    <source>
        <tissue evidence="1">Seedling</tissue>
    </source>
</reference>
<dbReference type="AlphaFoldDB" id="A0A1D6E4D6"/>
<dbReference type="EMBL" id="CM007648">
    <property type="protein sequence ID" value="ONM15378.1"/>
    <property type="molecule type" value="Genomic_DNA"/>
</dbReference>
<accession>A0A1D6E4D6</accession>
<evidence type="ECO:0000313" key="1">
    <source>
        <dbReference type="EMBL" id="ONM15378.1"/>
    </source>
</evidence>